<name>A0A0D7BH01_9AGAR</name>
<dbReference type="EMBL" id="KN880485">
    <property type="protein sequence ID" value="KIY69359.1"/>
    <property type="molecule type" value="Genomic_DNA"/>
</dbReference>
<organism evidence="1 2">
    <name type="scientific">Cylindrobasidium torrendii FP15055 ss-10</name>
    <dbReference type="NCBI Taxonomy" id="1314674"/>
    <lineage>
        <taxon>Eukaryota</taxon>
        <taxon>Fungi</taxon>
        <taxon>Dikarya</taxon>
        <taxon>Basidiomycota</taxon>
        <taxon>Agaricomycotina</taxon>
        <taxon>Agaricomycetes</taxon>
        <taxon>Agaricomycetidae</taxon>
        <taxon>Agaricales</taxon>
        <taxon>Marasmiineae</taxon>
        <taxon>Physalacriaceae</taxon>
        <taxon>Cylindrobasidium</taxon>
    </lineage>
</organism>
<dbReference type="Proteomes" id="UP000054007">
    <property type="component" value="Unassembled WGS sequence"/>
</dbReference>
<protein>
    <submittedName>
        <fullName evidence="1">Uncharacterized protein</fullName>
    </submittedName>
</protein>
<evidence type="ECO:0000313" key="2">
    <source>
        <dbReference type="Proteomes" id="UP000054007"/>
    </source>
</evidence>
<gene>
    <name evidence="1" type="ORF">CYLTODRAFT_230259</name>
</gene>
<proteinExistence type="predicted"/>
<accession>A0A0D7BH01</accession>
<reference evidence="1 2" key="1">
    <citation type="journal article" date="2015" name="Fungal Genet. Biol.">
        <title>Evolution of novel wood decay mechanisms in Agaricales revealed by the genome sequences of Fistulina hepatica and Cylindrobasidium torrendii.</title>
        <authorList>
            <person name="Floudas D."/>
            <person name="Held B.W."/>
            <person name="Riley R."/>
            <person name="Nagy L.G."/>
            <person name="Koehler G."/>
            <person name="Ransdell A.S."/>
            <person name="Younus H."/>
            <person name="Chow J."/>
            <person name="Chiniquy J."/>
            <person name="Lipzen A."/>
            <person name="Tritt A."/>
            <person name="Sun H."/>
            <person name="Haridas S."/>
            <person name="LaButti K."/>
            <person name="Ohm R.A."/>
            <person name="Kues U."/>
            <person name="Blanchette R.A."/>
            <person name="Grigoriev I.V."/>
            <person name="Minto R.E."/>
            <person name="Hibbett D.S."/>
        </authorList>
    </citation>
    <scope>NUCLEOTIDE SEQUENCE [LARGE SCALE GENOMIC DNA]</scope>
    <source>
        <strain evidence="1 2">FP15055 ss-10</strain>
    </source>
</reference>
<evidence type="ECO:0000313" key="1">
    <source>
        <dbReference type="EMBL" id="KIY69359.1"/>
    </source>
</evidence>
<keyword evidence="2" id="KW-1185">Reference proteome</keyword>
<sequence>MNYERTSWFIAILSRIAFLTRYTHSLSLSRRSLICPPSLTIWPPRWFSSSAAAFSRELARMASDGFLDDDGILLERLDAGTDTRPGTALADAMRSRAPLHFLLLTTVDASSLLSHPLIRARRRPLHWVPGLARLADTLASIPFFHPPSDLYLYLPGTVSRRHRVHGLTTANQYLLDTGIATHFYLLPDLCLFRCPQRFRLILYSHVLWIGRLITVSAHRCAATTTPLLLSLLSCTCMAPQDIRSSSPPQARPGRARTSVMCRSTPRSDCATKHFWPNGRGHTRLSGLARGRVVRQAGSAGELIGRTSLLLQGIGPVALLSSPQAVTMAAG</sequence>
<dbReference type="AlphaFoldDB" id="A0A0D7BH01"/>